<sequence>MMQPSEDKSLATVFPFAGRVLDETPMLLGEGPTFDPATGTAWWFNILERELHELHLASGRKTVHALPFMGSALAKVSDSKQLVASDDGLFLRDTATGVLTLHAELEKDLPGNRSNDGRMHPSGALWIGTMGRKAETGAGSIYHVSKGTVTKLFGEISIPNSICFSPDGATGYYVDTKVNKLMRVPLDAGTGLPSGKAEVFIDSTGIKGGVDGSVCDAEGHIWNARWGEGAVDRYDTDGNHIARYEVPGKQTTCPAFIGPDASRLLVTSAREHLDDDAIAANPQHGLTFELGVEVKGRFEPLYRL</sequence>
<dbReference type="Proteomes" id="UP000192074">
    <property type="component" value="Unassembled WGS sequence"/>
</dbReference>
<comment type="caution">
    <text evidence="5">The sequence shown here is derived from an EMBL/GenBank/DDBJ whole genome shotgun (WGS) entry which is preliminary data.</text>
</comment>
<feature type="binding site" evidence="3">
    <location>
        <position position="115"/>
    </location>
    <ligand>
        <name>substrate</name>
    </ligand>
</feature>
<feature type="binding site" evidence="3">
    <location>
        <position position="113"/>
    </location>
    <ligand>
        <name>substrate</name>
    </ligand>
</feature>
<dbReference type="PRINTS" id="PR01790">
    <property type="entry name" value="SMP30FAMILY"/>
</dbReference>
<dbReference type="InterPro" id="IPR011042">
    <property type="entry name" value="6-blade_b-propeller_TolB-like"/>
</dbReference>
<dbReference type="Pfam" id="PF08450">
    <property type="entry name" value="SGL"/>
    <property type="match status" value="1"/>
</dbReference>
<keyword evidence="3" id="KW-0862">Zinc</keyword>
<evidence type="ECO:0000313" key="5">
    <source>
        <dbReference type="EMBL" id="CVI18929.1"/>
    </source>
</evidence>
<evidence type="ECO:0000256" key="1">
    <source>
        <dbReference type="ARBA" id="ARBA00008853"/>
    </source>
</evidence>
<dbReference type="InterPro" id="IPR013658">
    <property type="entry name" value="SGL"/>
</dbReference>
<keyword evidence="3" id="KW-0479">Metal-binding</keyword>
<feature type="domain" description="SMP-30/Gluconolactonase/LRE-like region" evidence="4">
    <location>
        <begin position="28"/>
        <end position="270"/>
    </location>
</feature>
<proteinExistence type="inferred from homology"/>
<protein>
    <submittedName>
        <fullName evidence="5">Gluconolactonase protein, calcium-binding protein, regucalcin</fullName>
    </submittedName>
</protein>
<dbReference type="EMBL" id="FCNL01000022">
    <property type="protein sequence ID" value="CVI18929.1"/>
    <property type="molecule type" value="Genomic_DNA"/>
</dbReference>
<evidence type="ECO:0000313" key="6">
    <source>
        <dbReference type="Proteomes" id="UP000192074"/>
    </source>
</evidence>
<dbReference type="SUPFAM" id="SSF63829">
    <property type="entry name" value="Calcium-dependent phosphotriesterase"/>
    <property type="match status" value="1"/>
</dbReference>
<dbReference type="PANTHER" id="PTHR10907">
    <property type="entry name" value="REGUCALCIN"/>
    <property type="match status" value="1"/>
</dbReference>
<evidence type="ECO:0000256" key="3">
    <source>
        <dbReference type="PIRSR" id="PIRSR605511-2"/>
    </source>
</evidence>
<feature type="binding site" evidence="3">
    <location>
        <position position="30"/>
    </location>
    <ligand>
        <name>a divalent metal cation</name>
        <dbReference type="ChEBI" id="CHEBI:60240"/>
    </ligand>
</feature>
<evidence type="ECO:0000256" key="2">
    <source>
        <dbReference type="PIRSR" id="PIRSR605511-1"/>
    </source>
</evidence>
<feature type="active site" description="Proton donor/acceptor" evidence="2">
    <location>
        <position position="211"/>
    </location>
</feature>
<feature type="binding site" evidence="3">
    <location>
        <position position="211"/>
    </location>
    <ligand>
        <name>a divalent metal cation</name>
        <dbReference type="ChEBI" id="CHEBI:60240"/>
    </ligand>
</feature>
<reference evidence="5 6" key="1">
    <citation type="submission" date="2016-01" db="EMBL/GenBank/DDBJ databases">
        <authorList>
            <person name="Regsiter A."/>
            <person name="william w."/>
        </authorList>
    </citation>
    <scope>NUCLEOTIDE SEQUENCE [LARGE SCALE GENOMIC DNA]</scope>
    <source>
        <strain evidence="5 6">B6</strain>
    </source>
</reference>
<dbReference type="GO" id="GO:0004341">
    <property type="term" value="F:gluconolactonase activity"/>
    <property type="evidence" value="ECO:0007669"/>
    <property type="project" value="TreeGrafter"/>
</dbReference>
<dbReference type="InterPro" id="IPR005511">
    <property type="entry name" value="SMP-30"/>
</dbReference>
<dbReference type="Gene3D" id="2.120.10.30">
    <property type="entry name" value="TolB, C-terminal domain"/>
    <property type="match status" value="1"/>
</dbReference>
<dbReference type="GO" id="GO:0005509">
    <property type="term" value="F:calcium ion binding"/>
    <property type="evidence" value="ECO:0007669"/>
    <property type="project" value="TreeGrafter"/>
</dbReference>
<dbReference type="AlphaFoldDB" id="A0A822V081"/>
<comment type="cofactor">
    <cofactor evidence="3">
        <name>Zn(2+)</name>
        <dbReference type="ChEBI" id="CHEBI:29105"/>
    </cofactor>
    <text evidence="3">Binds 1 divalent metal cation per subunit.</text>
</comment>
<gene>
    <name evidence="5" type="ORF">AGR4A_Cc50034</name>
</gene>
<evidence type="ECO:0000259" key="4">
    <source>
        <dbReference type="Pfam" id="PF08450"/>
    </source>
</evidence>
<organism evidence="5 6">
    <name type="scientific">Agrobacterium tumefaciens str. B6</name>
    <dbReference type="NCBI Taxonomy" id="1183423"/>
    <lineage>
        <taxon>Bacteria</taxon>
        <taxon>Pseudomonadati</taxon>
        <taxon>Pseudomonadota</taxon>
        <taxon>Alphaproteobacteria</taxon>
        <taxon>Hyphomicrobiales</taxon>
        <taxon>Rhizobiaceae</taxon>
        <taxon>Rhizobium/Agrobacterium group</taxon>
        <taxon>Agrobacterium</taxon>
        <taxon>Agrobacterium tumefaciens complex</taxon>
    </lineage>
</organism>
<dbReference type="GO" id="GO:0019853">
    <property type="term" value="P:L-ascorbic acid biosynthetic process"/>
    <property type="evidence" value="ECO:0007669"/>
    <property type="project" value="TreeGrafter"/>
</dbReference>
<dbReference type="PANTHER" id="PTHR10907:SF47">
    <property type="entry name" value="REGUCALCIN"/>
    <property type="match status" value="1"/>
</dbReference>
<accession>A0A822V081</accession>
<name>A0A822V081_AGRTU</name>
<comment type="similarity">
    <text evidence="1">Belongs to the SMP-30/CGR1 family.</text>
</comment>
<feature type="binding site" evidence="3">
    <location>
        <position position="160"/>
    </location>
    <ligand>
        <name>a divalent metal cation</name>
        <dbReference type="ChEBI" id="CHEBI:60240"/>
    </ligand>
</feature>